<feature type="signal peptide" evidence="3">
    <location>
        <begin position="1"/>
        <end position="28"/>
    </location>
</feature>
<dbReference type="InterPro" id="IPR029058">
    <property type="entry name" value="AB_hydrolase_fold"/>
</dbReference>
<dbReference type="Proteomes" id="UP000232875">
    <property type="component" value="Unassembled WGS sequence"/>
</dbReference>
<sequence>MQAYLTELYYIFLEPVLLYLGLTTQGSGDPTYGRDRLPYSAQERSLIYENPNVRSTRRRVYLCGTDPVLDVELQGVHALPSTYKNKRLTSFVNYYIWEMPSVAQLNADVYLVHGINDYSGKLTVQGTAFMRAGMRAIAIDLPSFGRSSGLPAYVPSMRVLANALHAVMAHVHFHDTLAELPALARRKRFGQGSSMGGFTVLYHCALYPPAAPAKLGGLANGARLSLDGVAVSAPMLQIASASRPSYTLEWIARRICMFAGRLPFAKAIRGNVSDDPKVDYYASIDPQNYRGLVRIATGLAIVAGIDDLARITSRIQCPVSIDHGENDRATSPHGSIAFFEKLHAEPKRLRLWPGVEHGAFIETNPSGDQKSSC</sequence>
<accession>A0A2N1J7H9</accession>
<dbReference type="OrthoDB" id="10249433at2759"/>
<dbReference type="STRING" id="2020962.A0A2N1J7H9"/>
<evidence type="ECO:0000256" key="1">
    <source>
        <dbReference type="ARBA" id="ARBA00047591"/>
    </source>
</evidence>
<comment type="catalytic activity">
    <reaction evidence="2">
        <text>a monoacylglycerol + H2O = glycerol + a fatty acid + H(+)</text>
        <dbReference type="Rhea" id="RHEA:15245"/>
        <dbReference type="ChEBI" id="CHEBI:15377"/>
        <dbReference type="ChEBI" id="CHEBI:15378"/>
        <dbReference type="ChEBI" id="CHEBI:17408"/>
        <dbReference type="ChEBI" id="CHEBI:17754"/>
        <dbReference type="ChEBI" id="CHEBI:28868"/>
    </reaction>
</comment>
<protein>
    <recommendedName>
        <fullName evidence="4">Serine aminopeptidase S33 domain-containing protein</fullName>
    </recommendedName>
</protein>
<dbReference type="InterPro" id="IPR022742">
    <property type="entry name" value="Hydrolase_4"/>
</dbReference>
<evidence type="ECO:0000313" key="5">
    <source>
        <dbReference type="EMBL" id="PKI82506.1"/>
    </source>
</evidence>
<feature type="domain" description="Serine aminopeptidase S33" evidence="4">
    <location>
        <begin position="106"/>
        <end position="363"/>
    </location>
</feature>
<dbReference type="SUPFAM" id="SSF53474">
    <property type="entry name" value="alpha/beta-Hydrolases"/>
    <property type="match status" value="1"/>
</dbReference>
<gene>
    <name evidence="5" type="ORF">MVES_003580</name>
</gene>
<organism evidence="5 6">
    <name type="scientific">Malassezia vespertilionis</name>
    <dbReference type="NCBI Taxonomy" id="2020962"/>
    <lineage>
        <taxon>Eukaryota</taxon>
        <taxon>Fungi</taxon>
        <taxon>Dikarya</taxon>
        <taxon>Basidiomycota</taxon>
        <taxon>Ustilaginomycotina</taxon>
        <taxon>Malasseziomycetes</taxon>
        <taxon>Malasseziales</taxon>
        <taxon>Malasseziaceae</taxon>
        <taxon>Malassezia</taxon>
    </lineage>
</organism>
<dbReference type="EMBL" id="KZ454995">
    <property type="protein sequence ID" value="PKI82506.1"/>
    <property type="molecule type" value="Genomic_DNA"/>
</dbReference>
<dbReference type="AlphaFoldDB" id="A0A2N1J7H9"/>
<evidence type="ECO:0000256" key="2">
    <source>
        <dbReference type="ARBA" id="ARBA00048461"/>
    </source>
</evidence>
<dbReference type="Pfam" id="PF12146">
    <property type="entry name" value="Hydrolase_4"/>
    <property type="match status" value="1"/>
</dbReference>
<dbReference type="PANTHER" id="PTHR11614">
    <property type="entry name" value="PHOSPHOLIPASE-RELATED"/>
    <property type="match status" value="1"/>
</dbReference>
<reference evidence="5 6" key="1">
    <citation type="submission" date="2017-10" db="EMBL/GenBank/DDBJ databases">
        <title>A novel species of cold-tolerant Malassezia isolated from bats.</title>
        <authorList>
            <person name="Lorch J.M."/>
            <person name="Palmer J.M."/>
            <person name="Vanderwolf K.J."/>
            <person name="Schmidt K.Z."/>
            <person name="Verant M.L."/>
            <person name="Weller T.J."/>
            <person name="Blehert D.S."/>
        </authorList>
    </citation>
    <scope>NUCLEOTIDE SEQUENCE [LARGE SCALE GENOMIC DNA]</scope>
    <source>
        <strain evidence="5 6">NWHC:44797-103</strain>
    </source>
</reference>
<keyword evidence="6" id="KW-1185">Reference proteome</keyword>
<dbReference type="InterPro" id="IPR051044">
    <property type="entry name" value="MAG_DAG_Lipase"/>
</dbReference>
<comment type="catalytic activity">
    <reaction evidence="1">
        <text>a diacylglycerol + H2O = a monoacylglycerol + a fatty acid + H(+)</text>
        <dbReference type="Rhea" id="RHEA:32731"/>
        <dbReference type="ChEBI" id="CHEBI:15377"/>
        <dbReference type="ChEBI" id="CHEBI:15378"/>
        <dbReference type="ChEBI" id="CHEBI:17408"/>
        <dbReference type="ChEBI" id="CHEBI:18035"/>
        <dbReference type="ChEBI" id="CHEBI:28868"/>
    </reaction>
</comment>
<keyword evidence="3" id="KW-0732">Signal</keyword>
<proteinExistence type="predicted"/>
<evidence type="ECO:0000256" key="3">
    <source>
        <dbReference type="SAM" id="SignalP"/>
    </source>
</evidence>
<feature type="chain" id="PRO_5014864729" description="Serine aminopeptidase S33 domain-containing protein" evidence="3">
    <location>
        <begin position="29"/>
        <end position="373"/>
    </location>
</feature>
<evidence type="ECO:0000259" key="4">
    <source>
        <dbReference type="Pfam" id="PF12146"/>
    </source>
</evidence>
<evidence type="ECO:0000313" key="6">
    <source>
        <dbReference type="Proteomes" id="UP000232875"/>
    </source>
</evidence>
<name>A0A2N1J7H9_9BASI</name>
<dbReference type="Gene3D" id="3.40.50.1820">
    <property type="entry name" value="alpha/beta hydrolase"/>
    <property type="match status" value="1"/>
</dbReference>